<gene>
    <name evidence="2" type="ORF">EJ02DRAFT_450015</name>
</gene>
<sequence>SLFKKPAIEAHITEAESRLNTQLPEDYKTFLCISNGFGAAWGHPLGDYQPPLHPVSSLRWLQDCEDYFTELSLDIPAPWHHWPFAPAPKTQTSYGEEHFTVGRALEIGTEGIDNTWLVPPSTVSPIKEQVRDMLASGELGQREKESVSCAVGGFAGSI</sequence>
<dbReference type="Gene3D" id="3.40.1580.10">
    <property type="entry name" value="SMI1/KNR4-like"/>
    <property type="match status" value="1"/>
</dbReference>
<feature type="domain" description="Knr4/Smi1-like" evidence="1">
    <location>
        <begin position="6"/>
        <end position="136"/>
    </location>
</feature>
<dbReference type="InterPro" id="IPR037883">
    <property type="entry name" value="Knr4/Smi1-like_sf"/>
</dbReference>
<dbReference type="AlphaFoldDB" id="A0A6A5T5P4"/>
<name>A0A6A5T5P4_9PLEO</name>
<evidence type="ECO:0000313" key="2">
    <source>
        <dbReference type="EMBL" id="KAF1947039.1"/>
    </source>
</evidence>
<feature type="non-terminal residue" evidence="2">
    <location>
        <position position="1"/>
    </location>
</feature>
<accession>A0A6A5T5P4</accession>
<evidence type="ECO:0000259" key="1">
    <source>
        <dbReference type="SMART" id="SM00860"/>
    </source>
</evidence>
<dbReference type="Pfam" id="PF09346">
    <property type="entry name" value="SMI1_KNR4"/>
    <property type="match status" value="1"/>
</dbReference>
<dbReference type="InterPro" id="IPR018958">
    <property type="entry name" value="Knr4/Smi1-like_dom"/>
</dbReference>
<organism evidence="2 3">
    <name type="scientific">Clathrospora elynae</name>
    <dbReference type="NCBI Taxonomy" id="706981"/>
    <lineage>
        <taxon>Eukaryota</taxon>
        <taxon>Fungi</taxon>
        <taxon>Dikarya</taxon>
        <taxon>Ascomycota</taxon>
        <taxon>Pezizomycotina</taxon>
        <taxon>Dothideomycetes</taxon>
        <taxon>Pleosporomycetidae</taxon>
        <taxon>Pleosporales</taxon>
        <taxon>Diademaceae</taxon>
        <taxon>Clathrospora</taxon>
    </lineage>
</organism>
<reference evidence="2" key="1">
    <citation type="journal article" date="2020" name="Stud. Mycol.">
        <title>101 Dothideomycetes genomes: a test case for predicting lifestyles and emergence of pathogens.</title>
        <authorList>
            <person name="Haridas S."/>
            <person name="Albert R."/>
            <person name="Binder M."/>
            <person name="Bloem J."/>
            <person name="Labutti K."/>
            <person name="Salamov A."/>
            <person name="Andreopoulos B."/>
            <person name="Baker S."/>
            <person name="Barry K."/>
            <person name="Bills G."/>
            <person name="Bluhm B."/>
            <person name="Cannon C."/>
            <person name="Castanera R."/>
            <person name="Culley D."/>
            <person name="Daum C."/>
            <person name="Ezra D."/>
            <person name="Gonzalez J."/>
            <person name="Henrissat B."/>
            <person name="Kuo A."/>
            <person name="Liang C."/>
            <person name="Lipzen A."/>
            <person name="Lutzoni F."/>
            <person name="Magnuson J."/>
            <person name="Mondo S."/>
            <person name="Nolan M."/>
            <person name="Ohm R."/>
            <person name="Pangilinan J."/>
            <person name="Park H.-J."/>
            <person name="Ramirez L."/>
            <person name="Alfaro M."/>
            <person name="Sun H."/>
            <person name="Tritt A."/>
            <person name="Yoshinaga Y."/>
            <person name="Zwiers L.-H."/>
            <person name="Turgeon B."/>
            <person name="Goodwin S."/>
            <person name="Spatafora J."/>
            <person name="Crous P."/>
            <person name="Grigoriev I."/>
        </authorList>
    </citation>
    <scope>NUCLEOTIDE SEQUENCE</scope>
    <source>
        <strain evidence="2">CBS 161.51</strain>
    </source>
</reference>
<keyword evidence="3" id="KW-1185">Reference proteome</keyword>
<dbReference type="Proteomes" id="UP000800038">
    <property type="component" value="Unassembled WGS sequence"/>
</dbReference>
<evidence type="ECO:0000313" key="3">
    <source>
        <dbReference type="Proteomes" id="UP000800038"/>
    </source>
</evidence>
<proteinExistence type="predicted"/>
<dbReference type="EMBL" id="ML976000">
    <property type="protein sequence ID" value="KAF1947039.1"/>
    <property type="molecule type" value="Genomic_DNA"/>
</dbReference>
<dbReference type="SUPFAM" id="SSF160631">
    <property type="entry name" value="SMI1/KNR4-like"/>
    <property type="match status" value="1"/>
</dbReference>
<dbReference type="SMART" id="SM00860">
    <property type="entry name" value="SMI1_KNR4"/>
    <property type="match status" value="1"/>
</dbReference>
<protein>
    <recommendedName>
        <fullName evidence="1">Knr4/Smi1-like domain-containing protein</fullName>
    </recommendedName>
</protein>
<dbReference type="OrthoDB" id="2788868at2759"/>